<dbReference type="PROSITE" id="PS00290">
    <property type="entry name" value="IG_MHC"/>
    <property type="match status" value="2"/>
</dbReference>
<proteinExistence type="predicted"/>
<evidence type="ECO:0000256" key="2">
    <source>
        <dbReference type="SAM" id="Phobius"/>
    </source>
</evidence>
<dbReference type="FunFam" id="2.60.40.10:FF:000463">
    <property type="entry name" value="Immunoglobulin heavy constant gamma 1"/>
    <property type="match status" value="2"/>
</dbReference>
<keyword evidence="1" id="KW-0393">Immunoglobulin domain</keyword>
<dbReference type="SMART" id="SM00407">
    <property type="entry name" value="IGc1"/>
    <property type="match status" value="4"/>
</dbReference>
<dbReference type="InterPro" id="IPR003006">
    <property type="entry name" value="Ig/MHC_CS"/>
</dbReference>
<feature type="domain" description="Ig-like" evidence="3">
    <location>
        <begin position="221"/>
        <end position="313"/>
    </location>
</feature>
<keyword evidence="2" id="KW-0472">Membrane</keyword>
<dbReference type="CDD" id="cd05768">
    <property type="entry name" value="IgC1_CH3_IgAGD_CH4_IgAEM"/>
    <property type="match status" value="1"/>
</dbReference>
<dbReference type="Gene3D" id="2.60.40.10">
    <property type="entry name" value="Immunoglobulins"/>
    <property type="match status" value="4"/>
</dbReference>
<dbReference type="OrthoDB" id="8694217at2759"/>
<feature type="non-terminal residue" evidence="4">
    <location>
        <position position="1"/>
    </location>
</feature>
<dbReference type="InterPro" id="IPR050380">
    <property type="entry name" value="Immune_Resp_Modulators"/>
</dbReference>
<evidence type="ECO:0000256" key="1">
    <source>
        <dbReference type="ARBA" id="ARBA00023319"/>
    </source>
</evidence>
<gene>
    <name evidence="4" type="ORF">AB205_0142980</name>
</gene>
<dbReference type="InterPro" id="IPR013783">
    <property type="entry name" value="Ig-like_fold"/>
</dbReference>
<dbReference type="PROSITE" id="PS50835">
    <property type="entry name" value="IG_LIKE"/>
    <property type="match status" value="4"/>
</dbReference>
<evidence type="ECO:0000259" key="3">
    <source>
        <dbReference type="PROSITE" id="PS50835"/>
    </source>
</evidence>
<dbReference type="InterPro" id="IPR003597">
    <property type="entry name" value="Ig_C1-set"/>
</dbReference>
<dbReference type="Pfam" id="PF07654">
    <property type="entry name" value="C1-set"/>
    <property type="match status" value="4"/>
</dbReference>
<dbReference type="EMBL" id="KV925667">
    <property type="protein sequence ID" value="PIO36625.1"/>
    <property type="molecule type" value="Genomic_DNA"/>
</dbReference>
<organism evidence="4 5">
    <name type="scientific">Aquarana catesbeiana</name>
    <name type="common">American bullfrog</name>
    <name type="synonym">Rana catesbeiana</name>
    <dbReference type="NCBI Taxonomy" id="8400"/>
    <lineage>
        <taxon>Eukaryota</taxon>
        <taxon>Metazoa</taxon>
        <taxon>Chordata</taxon>
        <taxon>Craniata</taxon>
        <taxon>Vertebrata</taxon>
        <taxon>Euteleostomi</taxon>
        <taxon>Amphibia</taxon>
        <taxon>Batrachia</taxon>
        <taxon>Anura</taxon>
        <taxon>Neobatrachia</taxon>
        <taxon>Ranoidea</taxon>
        <taxon>Ranidae</taxon>
        <taxon>Aquarana</taxon>
    </lineage>
</organism>
<accession>A0A2G9S967</accession>
<protein>
    <recommendedName>
        <fullName evidence="3">Ig-like domain-containing protein</fullName>
    </recommendedName>
</protein>
<feature type="domain" description="Ig-like" evidence="3">
    <location>
        <begin position="110"/>
        <end position="206"/>
    </location>
</feature>
<dbReference type="SUPFAM" id="SSF48726">
    <property type="entry name" value="Immunoglobulin"/>
    <property type="match status" value="4"/>
</dbReference>
<keyword evidence="2" id="KW-0812">Transmembrane</keyword>
<reference evidence="5" key="1">
    <citation type="journal article" date="2017" name="Nat. Commun.">
        <title>The North American bullfrog draft genome provides insight into hormonal regulation of long noncoding RNA.</title>
        <authorList>
            <person name="Hammond S.A."/>
            <person name="Warren R.L."/>
            <person name="Vandervalk B.P."/>
            <person name="Kucuk E."/>
            <person name="Khan H."/>
            <person name="Gibb E.A."/>
            <person name="Pandoh P."/>
            <person name="Kirk H."/>
            <person name="Zhao Y."/>
            <person name="Jones M."/>
            <person name="Mungall A.J."/>
            <person name="Coope R."/>
            <person name="Pleasance S."/>
            <person name="Moore R.A."/>
            <person name="Holt R.A."/>
            <person name="Round J.M."/>
            <person name="Ohora S."/>
            <person name="Walle B.V."/>
            <person name="Veldhoen N."/>
            <person name="Helbing C.C."/>
            <person name="Birol I."/>
        </authorList>
    </citation>
    <scope>NUCLEOTIDE SEQUENCE [LARGE SCALE GENOMIC DNA]</scope>
</reference>
<keyword evidence="2" id="KW-1133">Transmembrane helix</keyword>
<dbReference type="PANTHER" id="PTHR23411">
    <property type="entry name" value="TAPASIN"/>
    <property type="match status" value="1"/>
</dbReference>
<dbReference type="AlphaFoldDB" id="A0A2G9S967"/>
<keyword evidence="5" id="KW-1185">Reference proteome</keyword>
<feature type="domain" description="Ig-like" evidence="3">
    <location>
        <begin position="7"/>
        <end position="97"/>
    </location>
</feature>
<dbReference type="Proteomes" id="UP000228934">
    <property type="component" value="Unassembled WGS sequence"/>
</dbReference>
<evidence type="ECO:0000313" key="4">
    <source>
        <dbReference type="EMBL" id="PIO36625.1"/>
    </source>
</evidence>
<feature type="transmembrane region" description="Helical" evidence="2">
    <location>
        <begin position="449"/>
        <end position="473"/>
    </location>
</feature>
<sequence>SAEPKSPNLFPLISFGTSQEETTTIGCLAKDFLPGSIDFSFVDQVSNNYSNGFKKYNSVLQSGGTYSACSQIKVPTQGWQNSDSYYCNAKHLDKTISAVLQIPRVIGQRPILSIHPPMKDDVELNGSGRVVCFASDFYPKNIQISWKKNSEVILDAVTEEAVSNGNGSFMITSYIKVSKQAWDTDSTFSCIVTHDSSDFHEMKNVSKSTVCDQEIITDGKIKVTAVPPSFETIYMQNIAPLTCIITNMANKDGLEVTWYADNEKITNTEIEDPLYDSSIRKYTAKAIATVCPEDWRTKNFKCSVSHPELPTVEVVTIKKPNGNDAKAPIVLLYPPHPDELAKKESATMACLVKGFNPPDIFVKWMDSDNVELSNVATTGPIQEISSSNKKTFTLLSTLTLPSVQDWNSGKSYTCIVGHESLPLHTTQRTIDKTSAVMIYIEEDDDIDNLWTTASTFIVLFLLSLFYSATVTLFKVK</sequence>
<dbReference type="InterPro" id="IPR007110">
    <property type="entry name" value="Ig-like_dom"/>
</dbReference>
<dbReference type="InterPro" id="IPR036179">
    <property type="entry name" value="Ig-like_dom_sf"/>
</dbReference>
<name>A0A2G9S967_AQUCT</name>
<feature type="domain" description="Ig-like" evidence="3">
    <location>
        <begin position="328"/>
        <end position="431"/>
    </location>
</feature>
<evidence type="ECO:0000313" key="5">
    <source>
        <dbReference type="Proteomes" id="UP000228934"/>
    </source>
</evidence>